<organism evidence="1 2">
    <name type="scientific">Stylosanthes scabra</name>
    <dbReference type="NCBI Taxonomy" id="79078"/>
    <lineage>
        <taxon>Eukaryota</taxon>
        <taxon>Viridiplantae</taxon>
        <taxon>Streptophyta</taxon>
        <taxon>Embryophyta</taxon>
        <taxon>Tracheophyta</taxon>
        <taxon>Spermatophyta</taxon>
        <taxon>Magnoliopsida</taxon>
        <taxon>eudicotyledons</taxon>
        <taxon>Gunneridae</taxon>
        <taxon>Pentapetalae</taxon>
        <taxon>rosids</taxon>
        <taxon>fabids</taxon>
        <taxon>Fabales</taxon>
        <taxon>Fabaceae</taxon>
        <taxon>Papilionoideae</taxon>
        <taxon>50 kb inversion clade</taxon>
        <taxon>dalbergioids sensu lato</taxon>
        <taxon>Dalbergieae</taxon>
        <taxon>Pterocarpus clade</taxon>
        <taxon>Stylosanthes</taxon>
    </lineage>
</organism>
<gene>
    <name evidence="1" type="ORF">PIB30_098502</name>
</gene>
<accession>A0ABU6UVH9</accession>
<reference evidence="1 2" key="1">
    <citation type="journal article" date="2023" name="Plants (Basel)">
        <title>Bridging the Gap: Combining Genomics and Transcriptomics Approaches to Understand Stylosanthes scabra, an Orphan Legume from the Brazilian Caatinga.</title>
        <authorList>
            <person name="Ferreira-Neto J.R.C."/>
            <person name="da Silva M.D."/>
            <person name="Binneck E."/>
            <person name="de Melo N.F."/>
            <person name="da Silva R.H."/>
            <person name="de Melo A.L.T.M."/>
            <person name="Pandolfi V."/>
            <person name="Bustamante F.O."/>
            <person name="Brasileiro-Vidal A.C."/>
            <person name="Benko-Iseppon A.M."/>
        </authorList>
    </citation>
    <scope>NUCLEOTIDE SEQUENCE [LARGE SCALE GENOMIC DNA]</scope>
    <source>
        <tissue evidence="1">Leaves</tissue>
    </source>
</reference>
<comment type="caution">
    <text evidence="1">The sequence shown here is derived from an EMBL/GenBank/DDBJ whole genome shotgun (WGS) entry which is preliminary data.</text>
</comment>
<evidence type="ECO:0000313" key="1">
    <source>
        <dbReference type="EMBL" id="MED6165330.1"/>
    </source>
</evidence>
<protein>
    <submittedName>
        <fullName evidence="1">Uncharacterized protein</fullName>
    </submittedName>
</protein>
<dbReference type="Proteomes" id="UP001341840">
    <property type="component" value="Unassembled WGS sequence"/>
</dbReference>
<proteinExistence type="predicted"/>
<sequence length="166" mass="19257">MKPRHLSEGLLPEDKHPSSGDYWTDNISEVYFSVWEGTLLLLHCVCPRCLWILLSDVQPLVRLVYRIVYFERLPIAIISISTDNSLLKHPKFQMERCRKVKDEATSEGVSSMRKRLIDFKAQLTIQGNELRGLRDDFRGCPMISSWDLALRDITEMHQAKIALWVA</sequence>
<evidence type="ECO:0000313" key="2">
    <source>
        <dbReference type="Proteomes" id="UP001341840"/>
    </source>
</evidence>
<keyword evidence="2" id="KW-1185">Reference proteome</keyword>
<name>A0ABU6UVH9_9FABA</name>
<dbReference type="EMBL" id="JASCZI010123357">
    <property type="protein sequence ID" value="MED6165330.1"/>
    <property type="molecule type" value="Genomic_DNA"/>
</dbReference>